<accession>A0A545T907</accession>
<evidence type="ECO:0000256" key="1">
    <source>
        <dbReference type="SAM" id="SignalP"/>
    </source>
</evidence>
<dbReference type="RefSeq" id="WP_142942412.1">
    <property type="nucleotide sequence ID" value="NZ_VIKR01000003.1"/>
</dbReference>
<evidence type="ECO:0000313" key="2">
    <source>
        <dbReference type="EMBL" id="TQV73704.1"/>
    </source>
</evidence>
<dbReference type="Proteomes" id="UP000317839">
    <property type="component" value="Unassembled WGS sequence"/>
</dbReference>
<keyword evidence="3" id="KW-1185">Reference proteome</keyword>
<gene>
    <name evidence="2" type="ORF">FLL45_12595</name>
</gene>
<keyword evidence="1" id="KW-0732">Signal</keyword>
<feature type="chain" id="PRO_5021853996" evidence="1">
    <location>
        <begin position="21"/>
        <end position="95"/>
    </location>
</feature>
<dbReference type="AlphaFoldDB" id="A0A545T907"/>
<dbReference type="EMBL" id="VIKR01000003">
    <property type="protein sequence ID" value="TQV73704.1"/>
    <property type="molecule type" value="Genomic_DNA"/>
</dbReference>
<organism evidence="2 3">
    <name type="scientific">Aliikangiella marina</name>
    <dbReference type="NCBI Taxonomy" id="1712262"/>
    <lineage>
        <taxon>Bacteria</taxon>
        <taxon>Pseudomonadati</taxon>
        <taxon>Pseudomonadota</taxon>
        <taxon>Gammaproteobacteria</taxon>
        <taxon>Oceanospirillales</taxon>
        <taxon>Pleioneaceae</taxon>
        <taxon>Aliikangiella</taxon>
    </lineage>
</organism>
<protein>
    <submittedName>
        <fullName evidence="2">Uncharacterized protein</fullName>
    </submittedName>
</protein>
<feature type="signal peptide" evidence="1">
    <location>
        <begin position="1"/>
        <end position="20"/>
    </location>
</feature>
<reference evidence="2 3" key="1">
    <citation type="submission" date="2019-06" db="EMBL/GenBank/DDBJ databases">
        <title>Draft genome of Aliikangiella marina GYP-15.</title>
        <authorList>
            <person name="Wang G."/>
        </authorList>
    </citation>
    <scope>NUCLEOTIDE SEQUENCE [LARGE SCALE GENOMIC DNA]</scope>
    <source>
        <strain evidence="2 3">GYP-15</strain>
    </source>
</reference>
<name>A0A545T907_9GAMM</name>
<evidence type="ECO:0000313" key="3">
    <source>
        <dbReference type="Proteomes" id="UP000317839"/>
    </source>
</evidence>
<proteinExistence type="predicted"/>
<sequence length="95" mass="10788">MKSLKTILIAILTFALSVQASYLQSQGQPAPFIYELHPHTLYLVTLEYDKTENELDFYIPIPQTPEHSKNICRVKPQACYRPAAIEPPPGDFIVD</sequence>
<comment type="caution">
    <text evidence="2">The sequence shown here is derived from an EMBL/GenBank/DDBJ whole genome shotgun (WGS) entry which is preliminary data.</text>
</comment>